<comment type="caution">
    <text evidence="1">The sequence shown here is derived from an EMBL/GenBank/DDBJ whole genome shotgun (WGS) entry which is preliminary data.</text>
</comment>
<proteinExistence type="predicted"/>
<evidence type="ECO:0000313" key="2">
    <source>
        <dbReference type="Proteomes" id="UP000321287"/>
    </source>
</evidence>
<gene>
    <name evidence="1" type="ORF">ABO01nite_23380</name>
</gene>
<sequence length="393" mass="43387">MKVASEAITEQHDLCQHDAGRLWGLSICGPIMLVDPKTRTLYANRNTTEHDLRAKGSLFTGTLPPDVSIANTSIDWAGIRWIMVLLPLPSDMVARDTLLMHESYHRIQPARLPPPKAALPDHLDTYDGRMLLRLEWRALALALRTSGDAQRSAICDALAFRKLRRGLTKDAAERENALEILEGIAEYTGKRLGAGSKAVPSTIDTLSTYDQRDGYVRSFAYASGPAYGLLLDRLSPAWREKVRPGSDLGEMLHRAIGNVALPQVMSIRDHYGYADIQRQETAKADAHGRQAAVWQSALVDGPVLRVPLIHMKIEFNPQTVFALPPSGTVYPTAIIRDDWGTLTVRQGVLISNDWKSASVAGPSTVQGDDYTGDGWLLKLSPDWILSNGSVRHR</sequence>
<dbReference type="Proteomes" id="UP000321287">
    <property type="component" value="Unassembled WGS sequence"/>
</dbReference>
<reference evidence="1 2" key="1">
    <citation type="submission" date="2019-07" db="EMBL/GenBank/DDBJ databases">
        <title>Whole genome shotgun sequence of Asaia bogorensis NBRC 16594.</title>
        <authorList>
            <person name="Hosoyama A."/>
            <person name="Uohara A."/>
            <person name="Ohji S."/>
            <person name="Ichikawa N."/>
        </authorList>
    </citation>
    <scope>NUCLEOTIDE SEQUENCE [LARGE SCALE GENOMIC DNA]</scope>
    <source>
        <strain evidence="1 2">NBRC 16594</strain>
    </source>
</reference>
<protein>
    <submittedName>
        <fullName evidence="1">Uncharacterized protein</fullName>
    </submittedName>
</protein>
<organism evidence="1 2">
    <name type="scientific">Asaia bogorensis NBRC 16594</name>
    <dbReference type="NCBI Taxonomy" id="1231624"/>
    <lineage>
        <taxon>Bacteria</taxon>
        <taxon>Pseudomonadati</taxon>
        <taxon>Pseudomonadota</taxon>
        <taxon>Alphaproteobacteria</taxon>
        <taxon>Acetobacterales</taxon>
        <taxon>Acetobacteraceae</taxon>
        <taxon>Asaia</taxon>
    </lineage>
</organism>
<keyword evidence="2" id="KW-1185">Reference proteome</keyword>
<evidence type="ECO:0000313" key="1">
    <source>
        <dbReference type="EMBL" id="GEL54331.1"/>
    </source>
</evidence>
<accession>A0AAN4R6J6</accession>
<dbReference type="EMBL" id="BJVS01000007">
    <property type="protein sequence ID" value="GEL54331.1"/>
    <property type="molecule type" value="Genomic_DNA"/>
</dbReference>
<dbReference type="RefSeq" id="WP_264784595.1">
    <property type="nucleotide sequence ID" value="NZ_BAPU01000015.1"/>
</dbReference>
<dbReference type="AlphaFoldDB" id="A0AAN4R6J6"/>
<name>A0AAN4R6J6_9PROT</name>